<dbReference type="Gene3D" id="1.10.10.10">
    <property type="entry name" value="Winged helix-like DNA-binding domain superfamily/Winged helix DNA-binding domain"/>
    <property type="match status" value="1"/>
</dbReference>
<sequence>MTTSRPARQFRDVSGLLDHASHVLATRMAAAFTGLGITPRAYSVLFHAMEAERTQIQLAELADLDKTTMVVTVDELERAGLAERRPSATDRRARIVSVTEAGERAVERGTEIADRVHREVLESLPDAERAVFVSALSRLVEGPLAEPVESERTIRRARRSRS</sequence>
<evidence type="ECO:0000256" key="3">
    <source>
        <dbReference type="ARBA" id="ARBA00023163"/>
    </source>
</evidence>
<dbReference type="InterPro" id="IPR036388">
    <property type="entry name" value="WH-like_DNA-bd_sf"/>
</dbReference>
<dbReference type="InterPro" id="IPR000835">
    <property type="entry name" value="HTH_MarR-typ"/>
</dbReference>
<dbReference type="RefSeq" id="WP_313764310.1">
    <property type="nucleotide sequence ID" value="NZ_BAAAVH010000060.1"/>
</dbReference>
<proteinExistence type="predicted"/>
<dbReference type="SMART" id="SM00347">
    <property type="entry name" value="HTH_MARR"/>
    <property type="match status" value="1"/>
</dbReference>
<keyword evidence="1" id="KW-0805">Transcription regulation</keyword>
<dbReference type="EMBL" id="JBHSOD010000017">
    <property type="protein sequence ID" value="MFC5886428.1"/>
    <property type="molecule type" value="Genomic_DNA"/>
</dbReference>
<keyword evidence="3" id="KW-0804">Transcription</keyword>
<gene>
    <name evidence="5" type="ORF">ACFP0N_15785</name>
</gene>
<dbReference type="PANTHER" id="PTHR42756:SF1">
    <property type="entry name" value="TRANSCRIPTIONAL REPRESSOR OF EMRAB OPERON"/>
    <property type="match status" value="1"/>
</dbReference>
<keyword evidence="6" id="KW-1185">Reference proteome</keyword>
<evidence type="ECO:0000313" key="6">
    <source>
        <dbReference type="Proteomes" id="UP001596067"/>
    </source>
</evidence>
<dbReference type="SUPFAM" id="SSF46785">
    <property type="entry name" value="Winged helix' DNA-binding domain"/>
    <property type="match status" value="1"/>
</dbReference>
<organism evidence="5 6">
    <name type="scientific">Kitasatospora aburaviensis</name>
    <dbReference type="NCBI Taxonomy" id="67265"/>
    <lineage>
        <taxon>Bacteria</taxon>
        <taxon>Bacillati</taxon>
        <taxon>Actinomycetota</taxon>
        <taxon>Actinomycetes</taxon>
        <taxon>Kitasatosporales</taxon>
        <taxon>Streptomycetaceae</taxon>
        <taxon>Kitasatospora</taxon>
    </lineage>
</organism>
<accession>A0ABW1EWL7</accession>
<feature type="domain" description="HTH marR-type" evidence="4">
    <location>
        <begin position="10"/>
        <end position="141"/>
    </location>
</feature>
<name>A0ABW1EWL7_9ACTN</name>
<protein>
    <submittedName>
        <fullName evidence="5">MarR family winged helix-turn-helix transcriptional regulator</fullName>
    </submittedName>
</protein>
<comment type="caution">
    <text evidence="5">The sequence shown here is derived from an EMBL/GenBank/DDBJ whole genome shotgun (WGS) entry which is preliminary data.</text>
</comment>
<dbReference type="PANTHER" id="PTHR42756">
    <property type="entry name" value="TRANSCRIPTIONAL REGULATOR, MARR"/>
    <property type="match status" value="1"/>
</dbReference>
<dbReference type="Pfam" id="PF12802">
    <property type="entry name" value="MarR_2"/>
    <property type="match status" value="1"/>
</dbReference>
<reference evidence="6" key="1">
    <citation type="journal article" date="2019" name="Int. J. Syst. Evol. Microbiol.">
        <title>The Global Catalogue of Microorganisms (GCM) 10K type strain sequencing project: providing services to taxonomists for standard genome sequencing and annotation.</title>
        <authorList>
            <consortium name="The Broad Institute Genomics Platform"/>
            <consortium name="The Broad Institute Genome Sequencing Center for Infectious Disease"/>
            <person name="Wu L."/>
            <person name="Ma J."/>
        </authorList>
    </citation>
    <scope>NUCLEOTIDE SEQUENCE [LARGE SCALE GENOMIC DNA]</scope>
    <source>
        <strain evidence="6">CGMCC 4.1469</strain>
    </source>
</reference>
<evidence type="ECO:0000256" key="2">
    <source>
        <dbReference type="ARBA" id="ARBA00023125"/>
    </source>
</evidence>
<dbReference type="PRINTS" id="PR00598">
    <property type="entry name" value="HTHMARR"/>
</dbReference>
<keyword evidence="2" id="KW-0238">DNA-binding</keyword>
<dbReference type="InterPro" id="IPR036390">
    <property type="entry name" value="WH_DNA-bd_sf"/>
</dbReference>
<evidence type="ECO:0000259" key="4">
    <source>
        <dbReference type="PROSITE" id="PS50995"/>
    </source>
</evidence>
<evidence type="ECO:0000256" key="1">
    <source>
        <dbReference type="ARBA" id="ARBA00023015"/>
    </source>
</evidence>
<dbReference type="PROSITE" id="PS50995">
    <property type="entry name" value="HTH_MARR_2"/>
    <property type="match status" value="1"/>
</dbReference>
<dbReference type="Proteomes" id="UP001596067">
    <property type="component" value="Unassembled WGS sequence"/>
</dbReference>
<evidence type="ECO:0000313" key="5">
    <source>
        <dbReference type="EMBL" id="MFC5886428.1"/>
    </source>
</evidence>